<feature type="compositionally biased region" description="Basic and acidic residues" evidence="1">
    <location>
        <begin position="1"/>
        <end position="26"/>
    </location>
</feature>
<feature type="compositionally biased region" description="Low complexity" evidence="1">
    <location>
        <begin position="172"/>
        <end position="183"/>
    </location>
</feature>
<feature type="transmembrane region" description="Helical" evidence="2">
    <location>
        <begin position="109"/>
        <end position="125"/>
    </location>
</feature>
<keyword evidence="2" id="KW-1133">Transmembrane helix</keyword>
<keyword evidence="4" id="KW-1185">Reference proteome</keyword>
<feature type="transmembrane region" description="Helical" evidence="2">
    <location>
        <begin position="78"/>
        <end position="97"/>
    </location>
</feature>
<reference evidence="4" key="1">
    <citation type="submission" date="2015-07" db="EMBL/GenBank/DDBJ databases">
        <authorList>
            <person name="Ju K.-S."/>
            <person name="Doroghazi J.R."/>
            <person name="Metcalf W.W."/>
        </authorList>
    </citation>
    <scope>NUCLEOTIDE SEQUENCE [LARGE SCALE GENOMIC DNA]</scope>
    <source>
        <strain evidence="4">NRRL ISP-5002</strain>
    </source>
</reference>
<organism evidence="3 4">
    <name type="scientific">Streptomyces chattanoogensis</name>
    <dbReference type="NCBI Taxonomy" id="66876"/>
    <lineage>
        <taxon>Bacteria</taxon>
        <taxon>Bacillati</taxon>
        <taxon>Actinomycetota</taxon>
        <taxon>Actinomycetes</taxon>
        <taxon>Kitasatosporales</taxon>
        <taxon>Streptomycetaceae</taxon>
        <taxon>Streptomyces</taxon>
    </lineage>
</organism>
<dbReference type="PATRIC" id="fig|66876.3.peg.7552"/>
<dbReference type="RefSeq" id="WP_053927424.1">
    <property type="nucleotide sequence ID" value="NZ_LGKG01000180.1"/>
</dbReference>
<evidence type="ECO:0000256" key="1">
    <source>
        <dbReference type="SAM" id="MobiDB-lite"/>
    </source>
</evidence>
<comment type="caution">
    <text evidence="3">The sequence shown here is derived from an EMBL/GenBank/DDBJ whole genome shotgun (WGS) entry which is preliminary data.</text>
</comment>
<keyword evidence="2" id="KW-0812">Transmembrane</keyword>
<sequence length="183" mass="19709">METHPQRREPDHARAARSHGTVEPEHGASAVSPDTGFRLPGTTRRVPTTVALPVIAAVAFGLFTIFRVHTAGTKGGPAILYGLAAAIVTGALGLYLVHFQRTMITETRAVAYGALFGASVGWNYSLGGETVLKSCGFGLGMGAVMFVVSLYVFRTHRDREPHGRHRPRTTQRTRLPQRAPAAH</sequence>
<evidence type="ECO:0000256" key="2">
    <source>
        <dbReference type="SAM" id="Phobius"/>
    </source>
</evidence>
<dbReference type="Proteomes" id="UP000037982">
    <property type="component" value="Unassembled WGS sequence"/>
</dbReference>
<dbReference type="AlphaFoldDB" id="A0A0N0XR53"/>
<proteinExistence type="predicted"/>
<feature type="transmembrane region" description="Helical" evidence="2">
    <location>
        <begin position="46"/>
        <end position="66"/>
    </location>
</feature>
<keyword evidence="2" id="KW-0472">Membrane</keyword>
<name>A0A0N0XR53_9ACTN</name>
<feature type="compositionally biased region" description="Basic residues" evidence="1">
    <location>
        <begin position="162"/>
        <end position="171"/>
    </location>
</feature>
<evidence type="ECO:0000313" key="4">
    <source>
        <dbReference type="Proteomes" id="UP000037982"/>
    </source>
</evidence>
<feature type="transmembrane region" description="Helical" evidence="2">
    <location>
        <begin position="131"/>
        <end position="153"/>
    </location>
</feature>
<protein>
    <submittedName>
        <fullName evidence="3">Uncharacterized protein</fullName>
    </submittedName>
</protein>
<accession>A0A0N0XR53</accession>
<gene>
    <name evidence="3" type="ORF">ADL29_34300</name>
</gene>
<dbReference type="EMBL" id="LGKG01000180">
    <property type="protein sequence ID" value="KPC59514.1"/>
    <property type="molecule type" value="Genomic_DNA"/>
</dbReference>
<evidence type="ECO:0000313" key="3">
    <source>
        <dbReference type="EMBL" id="KPC59514.1"/>
    </source>
</evidence>
<feature type="region of interest" description="Disordered" evidence="1">
    <location>
        <begin position="159"/>
        <end position="183"/>
    </location>
</feature>
<feature type="region of interest" description="Disordered" evidence="1">
    <location>
        <begin position="1"/>
        <end position="40"/>
    </location>
</feature>